<evidence type="ECO:0000256" key="7">
    <source>
        <dbReference type="ARBA" id="ARBA00022660"/>
    </source>
</evidence>
<gene>
    <name evidence="20" type="primary">nad2</name>
</gene>
<reference evidence="20" key="1">
    <citation type="journal article" date="2018" name="Mol. Biol. Evol.">
        <title>Transoceanic dispersal and plate tectonics shaped global cockroach distributions: evidence from mitochondrial phylogenomics.</title>
        <authorList>
            <person name="Bourguignon T."/>
            <person name="Qian T."/>
            <person name="Ho S.Y.W."/>
            <person name="Juna F."/>
            <person name="Wang Z."/>
            <person name="Arab D.A."/>
            <person name="Cameron S.L."/>
            <person name="Walker J."/>
            <person name="Rentz D."/>
            <person name="Evans T.A."/>
            <person name="Lo N."/>
        </authorList>
    </citation>
    <scope>NUCLEOTIDE SEQUENCE</scope>
</reference>
<feature type="transmembrane region" description="Helical" evidence="18">
    <location>
        <begin position="131"/>
        <end position="154"/>
    </location>
</feature>
<dbReference type="PANTHER" id="PTHR46552">
    <property type="entry name" value="NADH-UBIQUINONE OXIDOREDUCTASE CHAIN 2"/>
    <property type="match status" value="1"/>
</dbReference>
<keyword evidence="16 18" id="KW-0472">Membrane</keyword>
<evidence type="ECO:0000256" key="5">
    <source>
        <dbReference type="ARBA" id="ARBA00021008"/>
    </source>
</evidence>
<evidence type="ECO:0000256" key="3">
    <source>
        <dbReference type="ARBA" id="ARBA00007012"/>
    </source>
</evidence>
<evidence type="ECO:0000313" key="20">
    <source>
        <dbReference type="EMBL" id="AVN67896.1"/>
    </source>
</evidence>
<evidence type="ECO:0000256" key="9">
    <source>
        <dbReference type="ARBA" id="ARBA00022792"/>
    </source>
</evidence>
<dbReference type="InterPro" id="IPR001750">
    <property type="entry name" value="ND/Mrp_TM"/>
</dbReference>
<feature type="transmembrane region" description="Helical" evidence="18">
    <location>
        <begin position="311"/>
        <end position="330"/>
    </location>
</feature>
<keyword evidence="13 18" id="KW-0520">NAD</keyword>
<dbReference type="GO" id="GO:0006120">
    <property type="term" value="P:mitochondrial electron transport, NADH to ubiquinone"/>
    <property type="evidence" value="ECO:0007669"/>
    <property type="project" value="InterPro"/>
</dbReference>
<keyword evidence="8 18" id="KW-0812">Transmembrane</keyword>
<dbReference type="GO" id="GO:0008137">
    <property type="term" value="F:NADH dehydrogenase (ubiquinone) activity"/>
    <property type="evidence" value="ECO:0007669"/>
    <property type="project" value="UniProtKB-EC"/>
</dbReference>
<evidence type="ECO:0000256" key="10">
    <source>
        <dbReference type="ARBA" id="ARBA00022967"/>
    </source>
</evidence>
<dbReference type="AlphaFoldDB" id="A0A2P1H8P2"/>
<feature type="transmembrane region" description="Helical" evidence="18">
    <location>
        <begin position="49"/>
        <end position="71"/>
    </location>
</feature>
<comment type="catalytic activity">
    <reaction evidence="17 18">
        <text>a ubiquinone + NADH + 5 H(+)(in) = a ubiquinol + NAD(+) + 4 H(+)(out)</text>
        <dbReference type="Rhea" id="RHEA:29091"/>
        <dbReference type="Rhea" id="RHEA-COMP:9565"/>
        <dbReference type="Rhea" id="RHEA-COMP:9566"/>
        <dbReference type="ChEBI" id="CHEBI:15378"/>
        <dbReference type="ChEBI" id="CHEBI:16389"/>
        <dbReference type="ChEBI" id="CHEBI:17976"/>
        <dbReference type="ChEBI" id="CHEBI:57540"/>
        <dbReference type="ChEBI" id="CHEBI:57945"/>
        <dbReference type="EC" id="7.1.1.2"/>
    </reaction>
</comment>
<dbReference type="Pfam" id="PF00361">
    <property type="entry name" value="Proton_antipo_M"/>
    <property type="match status" value="1"/>
</dbReference>
<comment type="similarity">
    <text evidence="3 18">Belongs to the complex I subunit 2 family.</text>
</comment>
<feature type="transmembrane region" description="Helical" evidence="18">
    <location>
        <begin position="262"/>
        <end position="282"/>
    </location>
</feature>
<keyword evidence="10 18" id="KW-1278">Translocase</keyword>
<comment type="function">
    <text evidence="18">Core subunit of the mitochondrial membrane respiratory chain NADH dehydrogenase (Complex I) which catalyzes electron transfer from NADH through the respiratory chain, using ubiquinone as an electron acceptor. Essential for the catalytic activity and assembly of complex I.</text>
</comment>
<evidence type="ECO:0000256" key="12">
    <source>
        <dbReference type="ARBA" id="ARBA00022989"/>
    </source>
</evidence>
<geneLocation type="mitochondrion" evidence="20"/>
<feature type="transmembrane region" description="Helical" evidence="18">
    <location>
        <begin position="189"/>
        <end position="209"/>
    </location>
</feature>
<keyword evidence="7 18" id="KW-0679">Respiratory chain</keyword>
<evidence type="ECO:0000256" key="8">
    <source>
        <dbReference type="ARBA" id="ARBA00022692"/>
    </source>
</evidence>
<dbReference type="PRINTS" id="PR01436">
    <property type="entry name" value="NADHDHGNASE2"/>
</dbReference>
<evidence type="ECO:0000256" key="1">
    <source>
        <dbReference type="ARBA" id="ARBA00003257"/>
    </source>
</evidence>
<evidence type="ECO:0000256" key="6">
    <source>
        <dbReference type="ARBA" id="ARBA00022448"/>
    </source>
</evidence>
<organism evidence="20">
    <name type="scientific">Epilampra maya</name>
    <dbReference type="NCBI Taxonomy" id="2093436"/>
    <lineage>
        <taxon>Eukaryota</taxon>
        <taxon>Metazoa</taxon>
        <taxon>Ecdysozoa</taxon>
        <taxon>Arthropoda</taxon>
        <taxon>Hexapoda</taxon>
        <taxon>Insecta</taxon>
        <taxon>Pterygota</taxon>
        <taxon>Neoptera</taxon>
        <taxon>Polyneoptera</taxon>
        <taxon>Dictyoptera</taxon>
        <taxon>Blattodea</taxon>
        <taxon>Blaberoidea</taxon>
        <taxon>Blaberidae</taxon>
        <taxon>Epilamprinae</taxon>
        <taxon>Epilampra</taxon>
    </lineage>
</organism>
<comment type="subcellular location">
    <subcellularLocation>
        <location evidence="2 18">Mitochondrion inner membrane</location>
        <topology evidence="2 18">Multi-pass membrane protein</topology>
    </subcellularLocation>
</comment>
<evidence type="ECO:0000259" key="19">
    <source>
        <dbReference type="Pfam" id="PF00361"/>
    </source>
</evidence>
<keyword evidence="9 18" id="KW-0999">Mitochondrion inner membrane</keyword>
<dbReference type="EC" id="7.1.1.2" evidence="4 18"/>
<protein>
    <recommendedName>
        <fullName evidence="5 18">NADH-ubiquinone oxidoreductase chain 2</fullName>
        <ecNumber evidence="4 18">7.1.1.2</ecNumber>
    </recommendedName>
</protein>
<evidence type="ECO:0000256" key="13">
    <source>
        <dbReference type="ARBA" id="ARBA00023027"/>
    </source>
</evidence>
<evidence type="ECO:0000256" key="14">
    <source>
        <dbReference type="ARBA" id="ARBA00023075"/>
    </source>
</evidence>
<evidence type="ECO:0000256" key="18">
    <source>
        <dbReference type="RuleBase" id="RU003403"/>
    </source>
</evidence>
<dbReference type="InterPro" id="IPR050175">
    <property type="entry name" value="Complex_I_Subunit_2"/>
</dbReference>
<evidence type="ECO:0000256" key="2">
    <source>
        <dbReference type="ARBA" id="ARBA00004448"/>
    </source>
</evidence>
<keyword evidence="15 18" id="KW-0496">Mitochondrion</keyword>
<keyword evidence="6" id="KW-0813">Transport</keyword>
<proteinExistence type="inferred from homology"/>
<evidence type="ECO:0000256" key="11">
    <source>
        <dbReference type="ARBA" id="ARBA00022982"/>
    </source>
</evidence>
<feature type="domain" description="NADH:quinone oxidoreductase/Mrp antiporter transmembrane" evidence="19">
    <location>
        <begin position="15"/>
        <end position="277"/>
    </location>
</feature>
<dbReference type="InterPro" id="IPR003917">
    <property type="entry name" value="NADH_UbQ_OxRdtase_chain2"/>
</dbReference>
<dbReference type="PANTHER" id="PTHR46552:SF1">
    <property type="entry name" value="NADH-UBIQUINONE OXIDOREDUCTASE CHAIN 2"/>
    <property type="match status" value="1"/>
</dbReference>
<keyword evidence="12 18" id="KW-1133">Transmembrane helix</keyword>
<evidence type="ECO:0000256" key="16">
    <source>
        <dbReference type="ARBA" id="ARBA00023136"/>
    </source>
</evidence>
<keyword evidence="14 18" id="KW-0830">Ubiquinone</keyword>
<evidence type="ECO:0000256" key="15">
    <source>
        <dbReference type="ARBA" id="ARBA00023128"/>
    </source>
</evidence>
<feature type="transmembrane region" description="Helical" evidence="18">
    <location>
        <begin position="230"/>
        <end position="250"/>
    </location>
</feature>
<dbReference type="EMBL" id="MG882194">
    <property type="protein sequence ID" value="AVN67896.1"/>
    <property type="molecule type" value="Genomic_DNA"/>
</dbReference>
<sequence>MFFTLIGGMMITISSNSWLGAWMGLEINLLSFIPIMSNNDNIYTTEASLNYFLIQALASATLLFIIISKSLIESMMLTSNSNLSSIMISTPLLLKSGAAPLHWWFPSVMEGLSWSNCLILMTIQKMSPLMLISYSMTFNNFMTFIILSSVIIGSIGGYNQVSIRKILTYSSINHLGWMLSAMIMGENMWIFNFLIYSFLTATIIMIISPSQISFVNQTFLMKSETKIMKFLLFSTLLSLGGLPPFLGFLPKWMIIQFMVLNWSMTVISLMVITSLITLYYYLRIAYSSFIILSIESNWSSLNYEKSKNSSLTILFVSLSMMGLLLSTLFINLL</sequence>
<feature type="transmembrane region" description="Helical" evidence="18">
    <location>
        <begin position="18"/>
        <end position="37"/>
    </location>
</feature>
<accession>A0A2P1H8P2</accession>
<dbReference type="GO" id="GO:0005743">
    <property type="term" value="C:mitochondrial inner membrane"/>
    <property type="evidence" value="ECO:0007669"/>
    <property type="project" value="UniProtKB-SubCell"/>
</dbReference>
<keyword evidence="11 18" id="KW-0249">Electron transport</keyword>
<comment type="function">
    <text evidence="1">Core subunit of the mitochondrial membrane respiratory chain NADH dehydrogenase (Complex I) that is believed to belong to the minimal assembly required for catalysis. Complex I functions in the transfer of electrons from NADH to the respiratory chain. The immediate electron acceptor for the enzyme is believed to be ubiquinone.</text>
</comment>
<evidence type="ECO:0000256" key="4">
    <source>
        <dbReference type="ARBA" id="ARBA00012944"/>
    </source>
</evidence>
<evidence type="ECO:0000256" key="17">
    <source>
        <dbReference type="ARBA" id="ARBA00049551"/>
    </source>
</evidence>
<name>A0A2P1H8P2_9NEOP</name>